<dbReference type="PANTHER" id="PTHR30614">
    <property type="entry name" value="MEMBRANE COMPONENT OF AMINO ACID ABC TRANSPORTER"/>
    <property type="match status" value="1"/>
</dbReference>
<evidence type="ECO:0000256" key="7">
    <source>
        <dbReference type="ARBA" id="ARBA00023136"/>
    </source>
</evidence>
<protein>
    <recommendedName>
        <fullName evidence="9">ABC transmembrane type-1 domain-containing protein</fullName>
    </recommendedName>
</protein>
<dbReference type="InterPro" id="IPR010065">
    <property type="entry name" value="AA_ABC_transptr_permease_3TM"/>
</dbReference>
<dbReference type="CDD" id="cd06261">
    <property type="entry name" value="TM_PBP2"/>
    <property type="match status" value="1"/>
</dbReference>
<dbReference type="Pfam" id="PF00528">
    <property type="entry name" value="BPD_transp_1"/>
    <property type="match status" value="1"/>
</dbReference>
<reference evidence="10" key="1">
    <citation type="submission" date="2018-05" db="EMBL/GenBank/DDBJ databases">
        <authorList>
            <person name="Lanie J.A."/>
            <person name="Ng W.-L."/>
            <person name="Kazmierczak K.M."/>
            <person name="Andrzejewski T.M."/>
            <person name="Davidsen T.M."/>
            <person name="Wayne K.J."/>
            <person name="Tettelin H."/>
            <person name="Glass J.I."/>
            <person name="Rusch D."/>
            <person name="Podicherti R."/>
            <person name="Tsui H.-C.T."/>
            <person name="Winkler M.E."/>
        </authorList>
    </citation>
    <scope>NUCLEOTIDE SEQUENCE</scope>
</reference>
<gene>
    <name evidence="10" type="ORF">METZ01_LOCUS94505</name>
</gene>
<sequence length="220" mass="25169">MDYTFHFEVFETYWTWIAKGLWITIYISIISMFFALIIGLIISIFRLSRINILVIFSKTYIEIFRGIPLFVFIIWLYYGLAMVSGINFEPITAGVICLSMQHGGYLAEIYRAGIQAVARGQWEASFSLGFSIINTFARIIFPQAVKIIIPPTANMFIGLFKDSALVSIIGVNELMRQSQIATSLTFRPFEFYTVTALIYIVLTLCLSQIAKFLELKMKNE</sequence>
<feature type="transmembrane region" description="Helical" evidence="8">
    <location>
        <begin position="59"/>
        <end position="78"/>
    </location>
</feature>
<feature type="transmembrane region" description="Helical" evidence="8">
    <location>
        <begin position="20"/>
        <end position="47"/>
    </location>
</feature>
<dbReference type="FunFam" id="1.10.3720.10:FF:000033">
    <property type="entry name" value="Polar amino acid ABC transporter permease"/>
    <property type="match status" value="1"/>
</dbReference>
<dbReference type="EMBL" id="UINC01009280">
    <property type="protein sequence ID" value="SVA41651.1"/>
    <property type="molecule type" value="Genomic_DNA"/>
</dbReference>
<accession>A0A381VNK5</accession>
<dbReference type="GO" id="GO:0022857">
    <property type="term" value="F:transmembrane transporter activity"/>
    <property type="evidence" value="ECO:0007669"/>
    <property type="project" value="InterPro"/>
</dbReference>
<dbReference type="PROSITE" id="PS50928">
    <property type="entry name" value="ABC_TM1"/>
    <property type="match status" value="1"/>
</dbReference>
<evidence type="ECO:0000256" key="2">
    <source>
        <dbReference type="ARBA" id="ARBA00022448"/>
    </source>
</evidence>
<evidence type="ECO:0000256" key="6">
    <source>
        <dbReference type="ARBA" id="ARBA00022989"/>
    </source>
</evidence>
<organism evidence="10">
    <name type="scientific">marine metagenome</name>
    <dbReference type="NCBI Taxonomy" id="408172"/>
    <lineage>
        <taxon>unclassified sequences</taxon>
        <taxon>metagenomes</taxon>
        <taxon>ecological metagenomes</taxon>
    </lineage>
</organism>
<dbReference type="SUPFAM" id="SSF161098">
    <property type="entry name" value="MetI-like"/>
    <property type="match status" value="1"/>
</dbReference>
<keyword evidence="4 8" id="KW-0812">Transmembrane</keyword>
<comment type="subcellular location">
    <subcellularLocation>
        <location evidence="1">Cell membrane</location>
        <topology evidence="1">Multi-pass membrane protein</topology>
    </subcellularLocation>
</comment>
<proteinExistence type="predicted"/>
<name>A0A381VNK5_9ZZZZ</name>
<dbReference type="GO" id="GO:0043190">
    <property type="term" value="C:ATP-binding cassette (ABC) transporter complex"/>
    <property type="evidence" value="ECO:0007669"/>
    <property type="project" value="InterPro"/>
</dbReference>
<keyword evidence="7 8" id="KW-0472">Membrane</keyword>
<dbReference type="InterPro" id="IPR035906">
    <property type="entry name" value="MetI-like_sf"/>
</dbReference>
<feature type="transmembrane region" description="Helical" evidence="8">
    <location>
        <begin position="191"/>
        <end position="213"/>
    </location>
</feature>
<dbReference type="Gene3D" id="1.10.3720.10">
    <property type="entry name" value="MetI-like"/>
    <property type="match status" value="1"/>
</dbReference>
<keyword evidence="5" id="KW-0029">Amino-acid transport</keyword>
<dbReference type="InterPro" id="IPR000515">
    <property type="entry name" value="MetI-like"/>
</dbReference>
<evidence type="ECO:0000256" key="4">
    <source>
        <dbReference type="ARBA" id="ARBA00022692"/>
    </source>
</evidence>
<evidence type="ECO:0000259" key="9">
    <source>
        <dbReference type="PROSITE" id="PS50928"/>
    </source>
</evidence>
<evidence type="ECO:0000256" key="1">
    <source>
        <dbReference type="ARBA" id="ARBA00004651"/>
    </source>
</evidence>
<keyword evidence="3" id="KW-1003">Cell membrane</keyword>
<dbReference type="NCBIfam" id="TIGR01726">
    <property type="entry name" value="HEQRo_perm_3TM"/>
    <property type="match status" value="1"/>
</dbReference>
<dbReference type="GO" id="GO:0006865">
    <property type="term" value="P:amino acid transport"/>
    <property type="evidence" value="ECO:0007669"/>
    <property type="project" value="UniProtKB-KW"/>
</dbReference>
<feature type="domain" description="ABC transmembrane type-1" evidence="9">
    <location>
        <begin position="21"/>
        <end position="210"/>
    </location>
</feature>
<evidence type="ECO:0000256" key="3">
    <source>
        <dbReference type="ARBA" id="ARBA00022475"/>
    </source>
</evidence>
<keyword evidence="2" id="KW-0813">Transport</keyword>
<keyword evidence="6 8" id="KW-1133">Transmembrane helix</keyword>
<evidence type="ECO:0000313" key="10">
    <source>
        <dbReference type="EMBL" id="SVA41651.1"/>
    </source>
</evidence>
<evidence type="ECO:0000256" key="8">
    <source>
        <dbReference type="SAM" id="Phobius"/>
    </source>
</evidence>
<dbReference type="PANTHER" id="PTHR30614:SF0">
    <property type="entry name" value="L-CYSTINE TRANSPORT SYSTEM PERMEASE PROTEIN TCYL"/>
    <property type="match status" value="1"/>
</dbReference>
<evidence type="ECO:0000256" key="5">
    <source>
        <dbReference type="ARBA" id="ARBA00022970"/>
    </source>
</evidence>
<dbReference type="InterPro" id="IPR043429">
    <property type="entry name" value="ArtM/GltK/GlnP/TcyL/YhdX-like"/>
</dbReference>
<dbReference type="AlphaFoldDB" id="A0A381VNK5"/>